<evidence type="ECO:0000256" key="4">
    <source>
        <dbReference type="ARBA" id="ARBA00022984"/>
    </source>
</evidence>
<keyword evidence="7" id="KW-0812">Transmembrane</keyword>
<gene>
    <name evidence="9" type="ORF">GCM10010094_25250</name>
</gene>
<dbReference type="Pfam" id="PF03734">
    <property type="entry name" value="YkuD"/>
    <property type="match status" value="1"/>
</dbReference>
<protein>
    <recommendedName>
        <fullName evidence="8">L,D-TPase catalytic domain-containing protein</fullName>
    </recommendedName>
</protein>
<keyword evidence="10" id="KW-1185">Reference proteome</keyword>
<evidence type="ECO:0000256" key="6">
    <source>
        <dbReference type="SAM" id="MobiDB-lite"/>
    </source>
</evidence>
<reference evidence="9" key="2">
    <citation type="submission" date="2020-09" db="EMBL/GenBank/DDBJ databases">
        <authorList>
            <person name="Sun Q."/>
            <person name="Ohkuma M."/>
        </authorList>
    </citation>
    <scope>NUCLEOTIDE SEQUENCE</scope>
    <source>
        <strain evidence="9">JCM 3035</strain>
    </source>
</reference>
<proteinExistence type="predicted"/>
<evidence type="ECO:0000256" key="2">
    <source>
        <dbReference type="ARBA" id="ARBA00022679"/>
    </source>
</evidence>
<comment type="caution">
    <text evidence="9">The sequence shown here is derived from an EMBL/GenBank/DDBJ whole genome shotgun (WGS) entry which is preliminary data.</text>
</comment>
<name>A0A917VCS6_9ACTN</name>
<dbReference type="SUPFAM" id="SSF141523">
    <property type="entry name" value="L,D-transpeptidase catalytic domain-like"/>
    <property type="match status" value="1"/>
</dbReference>
<feature type="transmembrane region" description="Helical" evidence="7">
    <location>
        <begin position="50"/>
        <end position="72"/>
    </location>
</feature>
<evidence type="ECO:0000256" key="3">
    <source>
        <dbReference type="ARBA" id="ARBA00022960"/>
    </source>
</evidence>
<dbReference type="GO" id="GO:0016740">
    <property type="term" value="F:transferase activity"/>
    <property type="evidence" value="ECO:0007669"/>
    <property type="project" value="UniProtKB-KW"/>
</dbReference>
<evidence type="ECO:0000256" key="5">
    <source>
        <dbReference type="ARBA" id="ARBA00023316"/>
    </source>
</evidence>
<evidence type="ECO:0000256" key="1">
    <source>
        <dbReference type="ARBA" id="ARBA00004752"/>
    </source>
</evidence>
<keyword evidence="7" id="KW-1133">Transmembrane helix</keyword>
<dbReference type="CDD" id="cd16913">
    <property type="entry name" value="YkuD_like"/>
    <property type="match status" value="1"/>
</dbReference>
<evidence type="ECO:0000259" key="8">
    <source>
        <dbReference type="Pfam" id="PF03734"/>
    </source>
</evidence>
<dbReference type="EMBL" id="BMPQ01000005">
    <property type="protein sequence ID" value="GGK63349.1"/>
    <property type="molecule type" value="Genomic_DNA"/>
</dbReference>
<dbReference type="AlphaFoldDB" id="A0A917VCS6"/>
<comment type="pathway">
    <text evidence="1">Cell wall biogenesis; peptidoglycan biosynthesis.</text>
</comment>
<feature type="domain" description="L,D-TPase catalytic" evidence="8">
    <location>
        <begin position="105"/>
        <end position="220"/>
    </location>
</feature>
<evidence type="ECO:0000313" key="9">
    <source>
        <dbReference type="EMBL" id="GGK63349.1"/>
    </source>
</evidence>
<dbReference type="InterPro" id="IPR005490">
    <property type="entry name" value="LD_TPept_cat_dom"/>
</dbReference>
<evidence type="ECO:0000313" key="10">
    <source>
        <dbReference type="Proteomes" id="UP000637788"/>
    </source>
</evidence>
<dbReference type="Gene3D" id="2.40.440.10">
    <property type="entry name" value="L,D-transpeptidase catalytic domain-like"/>
    <property type="match status" value="1"/>
</dbReference>
<dbReference type="GO" id="GO:0008360">
    <property type="term" value="P:regulation of cell shape"/>
    <property type="evidence" value="ECO:0007669"/>
    <property type="project" value="UniProtKB-KW"/>
</dbReference>
<keyword evidence="3" id="KW-0133">Cell shape</keyword>
<accession>A0A917VCS6</accession>
<feature type="region of interest" description="Disordered" evidence="6">
    <location>
        <begin position="75"/>
        <end position="97"/>
    </location>
</feature>
<feature type="compositionally biased region" description="Low complexity" evidence="6">
    <location>
        <begin position="235"/>
        <end position="246"/>
    </location>
</feature>
<keyword evidence="5" id="KW-0961">Cell wall biogenesis/degradation</keyword>
<evidence type="ECO:0000256" key="7">
    <source>
        <dbReference type="SAM" id="Phobius"/>
    </source>
</evidence>
<dbReference type="GO" id="GO:0071555">
    <property type="term" value="P:cell wall organization"/>
    <property type="evidence" value="ECO:0007669"/>
    <property type="project" value="UniProtKB-KW"/>
</dbReference>
<keyword evidence="4" id="KW-0573">Peptidoglycan synthesis</keyword>
<dbReference type="GO" id="GO:0009252">
    <property type="term" value="P:peptidoglycan biosynthetic process"/>
    <property type="evidence" value="ECO:0007669"/>
    <property type="project" value="UniProtKB-KW"/>
</dbReference>
<organism evidence="9 10">
    <name type="scientific">Streptomyces flaveus</name>
    <dbReference type="NCBI Taxonomy" id="66370"/>
    <lineage>
        <taxon>Bacteria</taxon>
        <taxon>Bacillati</taxon>
        <taxon>Actinomycetota</taxon>
        <taxon>Actinomycetes</taxon>
        <taxon>Kitasatosporales</taxon>
        <taxon>Streptomycetaceae</taxon>
        <taxon>Streptomyces</taxon>
        <taxon>Streptomyces aurantiacus group</taxon>
    </lineage>
</organism>
<reference evidence="9" key="1">
    <citation type="journal article" date="2014" name="Int. J. Syst. Evol. Microbiol.">
        <title>Complete genome sequence of Corynebacterium casei LMG S-19264T (=DSM 44701T), isolated from a smear-ripened cheese.</title>
        <authorList>
            <consortium name="US DOE Joint Genome Institute (JGI-PGF)"/>
            <person name="Walter F."/>
            <person name="Albersmeier A."/>
            <person name="Kalinowski J."/>
            <person name="Ruckert C."/>
        </authorList>
    </citation>
    <scope>NUCLEOTIDE SEQUENCE</scope>
    <source>
        <strain evidence="9">JCM 3035</strain>
    </source>
</reference>
<feature type="region of interest" description="Disordered" evidence="6">
    <location>
        <begin position="227"/>
        <end position="246"/>
    </location>
</feature>
<dbReference type="Proteomes" id="UP000637788">
    <property type="component" value="Unassembled WGS sequence"/>
</dbReference>
<keyword evidence="2" id="KW-0808">Transferase</keyword>
<sequence>MSDEPRPPAEPHRELARTLHELAENHETPLPAPGAEIRRRAVRRRRRRHASLATIGAGAVAAVSVVLSMAFVGGKDGHSRPPAQPAATLKAPGPSSVAGSVPAATVNLSRRELVVGGRVLPISAGAAKTPTPTGRMTVTGKYKVAALPADTLGFGRGYETKTPWVIQLRTPQNRTNYIVAFTLDEKAPGNYDSTAGWIGLRRGDAEWLYRRLDTGAVVAVVGAAPRPTPMPATPTPVRTMPSGTAS</sequence>
<feature type="region of interest" description="Disordered" evidence="6">
    <location>
        <begin position="23"/>
        <end position="43"/>
    </location>
</feature>
<dbReference type="RefSeq" id="WP_189321953.1">
    <property type="nucleotide sequence ID" value="NZ_BMPQ01000005.1"/>
</dbReference>
<dbReference type="InterPro" id="IPR038063">
    <property type="entry name" value="Transpep_catalytic_dom"/>
</dbReference>
<keyword evidence="7" id="KW-0472">Membrane</keyword>